<dbReference type="InterPro" id="IPR000949">
    <property type="entry name" value="ELM2_dom"/>
</dbReference>
<evidence type="ECO:0000256" key="9">
    <source>
        <dbReference type="SAM" id="MobiDB-lite"/>
    </source>
</evidence>
<feature type="compositionally biased region" description="Polar residues" evidence="9">
    <location>
        <begin position="569"/>
        <end position="616"/>
    </location>
</feature>
<keyword evidence="6" id="KW-0805">Transcription regulation</keyword>
<dbReference type="FunFam" id="4.10.1240.50:FF:000004">
    <property type="entry name" value="arginine-glutamic acid dipeptide repeats protein-like"/>
    <property type="match status" value="1"/>
</dbReference>
<evidence type="ECO:0000256" key="3">
    <source>
        <dbReference type="ARBA" id="ARBA00022553"/>
    </source>
</evidence>
<comment type="subcellular location">
    <subcellularLocation>
        <location evidence="1">Nucleus</location>
    </subcellularLocation>
</comment>
<dbReference type="PANTHER" id="PTHR13859:SF11">
    <property type="entry name" value="GRUNGE, ISOFORM J"/>
    <property type="match status" value="1"/>
</dbReference>
<feature type="region of interest" description="Disordered" evidence="9">
    <location>
        <begin position="308"/>
        <end position="492"/>
    </location>
</feature>
<keyword evidence="3" id="KW-0597">Phosphoprotein</keyword>
<dbReference type="InterPro" id="IPR002951">
    <property type="entry name" value="Atrophin-like"/>
</dbReference>
<dbReference type="PROSITE" id="PS51156">
    <property type="entry name" value="ELM2"/>
    <property type="match status" value="1"/>
</dbReference>
<evidence type="ECO:0000256" key="8">
    <source>
        <dbReference type="ARBA" id="ARBA00023242"/>
    </source>
</evidence>
<keyword evidence="7" id="KW-0804">Transcription</keyword>
<dbReference type="Gene3D" id="4.10.1240.50">
    <property type="match status" value="1"/>
</dbReference>
<feature type="compositionally biased region" description="Basic and acidic residues" evidence="9">
    <location>
        <begin position="1093"/>
        <end position="1102"/>
    </location>
</feature>
<feature type="domain" description="ELM2" evidence="10">
    <location>
        <begin position="7"/>
        <end position="122"/>
    </location>
</feature>
<feature type="region of interest" description="Disordered" evidence="9">
    <location>
        <begin position="546"/>
        <end position="623"/>
    </location>
</feature>
<dbReference type="RefSeq" id="XP_017884559.1">
    <property type="nucleotide sequence ID" value="XM_018029070.2"/>
</dbReference>
<feature type="compositionally biased region" description="Basic and acidic residues" evidence="9">
    <location>
        <begin position="1134"/>
        <end position="1157"/>
    </location>
</feature>
<feature type="region of interest" description="Disordered" evidence="9">
    <location>
        <begin position="722"/>
        <end position="797"/>
    </location>
</feature>
<dbReference type="GO" id="GO:0005634">
    <property type="term" value="C:nucleus"/>
    <property type="evidence" value="ECO:0007669"/>
    <property type="project" value="UniProtKB-SubCell"/>
</dbReference>
<feature type="region of interest" description="Disordered" evidence="9">
    <location>
        <begin position="1011"/>
        <end position="1204"/>
    </location>
</feature>
<dbReference type="Proteomes" id="UP000694925">
    <property type="component" value="Unplaced"/>
</dbReference>
<keyword evidence="8" id="KW-0539">Nucleus</keyword>
<dbReference type="SMART" id="SM00401">
    <property type="entry name" value="ZnF_GATA"/>
    <property type="match status" value="1"/>
</dbReference>
<dbReference type="InterPro" id="IPR009057">
    <property type="entry name" value="Homeodomain-like_sf"/>
</dbReference>
<feature type="region of interest" description="Disordered" evidence="9">
    <location>
        <begin position="947"/>
        <end position="980"/>
    </location>
</feature>
<sequence>MSAGTQGEIRVGPSHQELVSCQARLPEYRPGIPPGELLPDPEFSKEREELRWIPAMALDGDLLMYLRAARSMAAFAGMCDGGSPDDGCVAASRDDTTINALDILHDSGYDPGRALQALVKCPVPKGIDKKWSEEETKRFVKGLRQFGKNFSRIRKDLLPHKDTPELVEFYYLWKKTPGANNNRPHRRRRQGSLRRIRNTRNSRAGTPKEEVPIPPKESTPPASVNPKEPISEPETVPVGTPASNNPGGEISSVTEDDNSEEDSDSRDTNTNGATHSCQHCFSTNSKDYQVAGKDRLLLCTECRTHLKKTGELPPAPPYLFRPVPAESPDSPGRMRTRNKAKETPRPARPRRTGGTDTPDQEKQQQHQHQQQQQQQQQNQHQQTPDKTKKKSSGKSETPKKGQKRPQTDEVDEDKESQKRKRHGERPESPSESTTDSNSLMDEPEREGEGDTNENQPTPVAVPNEEPASPTVTTPEEASEPTPISTPVPTPIQTLPISVPVIHTLDKKPTLLEESVETKDQIEDVPVTMNQPLKLEPIMPIEQAMSPAMSNEDTKEPDPQQQQQQQQQQLNLTTSQSLNDMNVPRNLSQSMQNSGICPTSGSQSMQNSQMVSPTHQHQGLPLNMQYGSNVPPVQNVPQNLSQTIQMPPSMPQNMSNAPNMGPTQNIRAHGENLSSAQNIPQSIPGPPLNLNISQSIPTNMTQQMPQMPSSPQPLGLTVMSSENRMSERMSDDRLPPERTRDGRIPERIAERSENSSEPSERNESNNLFQPIQPIQPSGILPMEKPSSMYNLAGTPPMEPQNLKIKQEIIPPEPDPLQSLKEVKVPGFQSGFPGPSLENIKKDPDSSSKPPTPSKHSIPSNQPVAQIQSVAASPTPTLPPPPTSIPQPVMHPAQQPSPHMAHPFHPHHPLMHHSLFTAMHPYHPHAYPGYAPVGAYPSFPPYPYGPVPHAIPPPSPQSRSQESTTMMTAHHSSTSTSVTTREEGENLIATHHHSSTMHQATALHHDKLLTISSHSSHSHSSSQHSSHNTQRKPSLVSATCLTSSSSHHHGHRQPQQQQQQQQVQPSIAAEPKIEPDLVEQEQEETPSPRGPSPEPRIEDSECHRSQSAIFLRHWNRGENNSCTRTDLMFKPVPDSKLARKREERSRKQAEREREERDRAAAAAQQARKMTTPEKQPEACKPPSRGPLEPVVSPYDRYAARPGSYTDTPALRQLSEYARPHAAFSPARHPAPPPDPMLHYMYTPTARERLELEHLEREKREREIRELRERELNDRLKEELLKGTPRPMPAPVDPHWLEIHRRYAAAGLAPGPSGPPQALHQFGLYGAPPGPSQLERERLERLAAAGANYPRPGLMPRDPGLALHPAELLGRPYADMAAHHEQLQRHLMMERDRFPPHASLVAHHEEYLRQQRERELKVRALEEAARGSRP</sequence>
<dbReference type="GeneID" id="108627696"/>
<dbReference type="InterPro" id="IPR000679">
    <property type="entry name" value="Znf_GATA"/>
</dbReference>
<dbReference type="SMART" id="SM01189">
    <property type="entry name" value="ELM2"/>
    <property type="match status" value="1"/>
</dbReference>
<keyword evidence="12" id="KW-1185">Reference proteome</keyword>
<evidence type="ECO:0000256" key="6">
    <source>
        <dbReference type="ARBA" id="ARBA00023015"/>
    </source>
</evidence>
<feature type="compositionally biased region" description="Low complexity" evidence="9">
    <location>
        <begin position="559"/>
        <end position="568"/>
    </location>
</feature>
<evidence type="ECO:0000313" key="12">
    <source>
        <dbReference type="Proteomes" id="UP000694925"/>
    </source>
</evidence>
<dbReference type="InterPro" id="IPR017884">
    <property type="entry name" value="SANT_dom"/>
</dbReference>
<evidence type="ECO:0000256" key="1">
    <source>
        <dbReference type="ARBA" id="ARBA00004123"/>
    </source>
</evidence>
<keyword evidence="5" id="KW-0007">Acetylation</keyword>
<feature type="compositionally biased region" description="Polar residues" evidence="9">
    <location>
        <begin position="1034"/>
        <end position="1043"/>
    </location>
</feature>
<proteinExistence type="predicted"/>
<evidence type="ECO:0000256" key="7">
    <source>
        <dbReference type="ARBA" id="ARBA00023163"/>
    </source>
</evidence>
<feature type="compositionally biased region" description="Low complexity" evidence="9">
    <location>
        <begin position="1011"/>
        <end position="1025"/>
    </location>
</feature>
<evidence type="ECO:0000313" key="13">
    <source>
        <dbReference type="RefSeq" id="XP_017884559.1"/>
    </source>
</evidence>
<keyword evidence="4" id="KW-0832">Ubl conjugation</keyword>
<dbReference type="SUPFAM" id="SSF46689">
    <property type="entry name" value="Homeodomain-like"/>
    <property type="match status" value="1"/>
</dbReference>
<evidence type="ECO:0000259" key="11">
    <source>
        <dbReference type="PROSITE" id="PS51293"/>
    </source>
</evidence>
<feature type="domain" description="SANT" evidence="11">
    <location>
        <begin position="126"/>
        <end position="178"/>
    </location>
</feature>
<dbReference type="PROSITE" id="PS51293">
    <property type="entry name" value="SANT"/>
    <property type="match status" value="1"/>
</dbReference>
<reference evidence="13" key="1">
    <citation type="submission" date="2025-08" db="UniProtKB">
        <authorList>
            <consortium name="RefSeq"/>
        </authorList>
    </citation>
    <scope>IDENTIFICATION</scope>
    <source>
        <tissue evidence="13">Whole body</tissue>
    </source>
</reference>
<feature type="region of interest" description="Disordered" evidence="9">
    <location>
        <begin position="177"/>
        <end position="280"/>
    </location>
</feature>
<evidence type="ECO:0000256" key="5">
    <source>
        <dbReference type="ARBA" id="ARBA00022990"/>
    </source>
</evidence>
<feature type="compositionally biased region" description="Pro residues" evidence="9">
    <location>
        <begin position="874"/>
        <end position="883"/>
    </location>
</feature>
<feature type="compositionally biased region" description="Low complexity" evidence="9">
    <location>
        <begin position="955"/>
        <end position="977"/>
    </location>
</feature>
<feature type="compositionally biased region" description="Polar residues" evidence="9">
    <location>
        <begin position="271"/>
        <end position="280"/>
    </location>
</feature>
<evidence type="ECO:0000259" key="10">
    <source>
        <dbReference type="PROSITE" id="PS51156"/>
    </source>
</evidence>
<feature type="region of interest" description="Disordered" evidence="9">
    <location>
        <begin position="823"/>
        <end position="904"/>
    </location>
</feature>
<dbReference type="InterPro" id="IPR001005">
    <property type="entry name" value="SANT/Myb"/>
</dbReference>
<feature type="compositionally biased region" description="Low complexity" evidence="9">
    <location>
        <begin position="1051"/>
        <end position="1063"/>
    </location>
</feature>
<feature type="compositionally biased region" description="Low complexity" evidence="9">
    <location>
        <begin position="366"/>
        <end position="384"/>
    </location>
</feature>
<organism evidence="12 13">
    <name type="scientific">Ceratina calcarata</name>
    <dbReference type="NCBI Taxonomy" id="156304"/>
    <lineage>
        <taxon>Eukaryota</taxon>
        <taxon>Metazoa</taxon>
        <taxon>Ecdysozoa</taxon>
        <taxon>Arthropoda</taxon>
        <taxon>Hexapoda</taxon>
        <taxon>Insecta</taxon>
        <taxon>Pterygota</taxon>
        <taxon>Neoptera</taxon>
        <taxon>Endopterygota</taxon>
        <taxon>Hymenoptera</taxon>
        <taxon>Apocrita</taxon>
        <taxon>Aculeata</taxon>
        <taxon>Apoidea</taxon>
        <taxon>Anthophila</taxon>
        <taxon>Apidae</taxon>
        <taxon>Ceratina</taxon>
        <taxon>Zadontomerus</taxon>
    </lineage>
</organism>
<keyword evidence="2" id="KW-1017">Isopeptide bond</keyword>
<feature type="compositionally biased region" description="Polar residues" evidence="9">
    <location>
        <begin position="429"/>
        <end position="439"/>
    </location>
</feature>
<dbReference type="PANTHER" id="PTHR13859">
    <property type="entry name" value="ATROPHIN-RELATED"/>
    <property type="match status" value="1"/>
</dbReference>
<feature type="compositionally biased region" description="Acidic residues" evidence="9">
    <location>
        <begin position="254"/>
        <end position="264"/>
    </location>
</feature>
<gene>
    <name evidence="13" type="primary">LOC108627696</name>
</gene>
<dbReference type="CDD" id="cd11661">
    <property type="entry name" value="SANT_MTA3_like"/>
    <property type="match status" value="1"/>
</dbReference>
<feature type="compositionally biased region" description="Basic residues" evidence="9">
    <location>
        <begin position="183"/>
        <end position="200"/>
    </location>
</feature>
<dbReference type="GO" id="GO:0003714">
    <property type="term" value="F:transcription corepressor activity"/>
    <property type="evidence" value="ECO:0007669"/>
    <property type="project" value="TreeGrafter"/>
</dbReference>
<evidence type="ECO:0000256" key="2">
    <source>
        <dbReference type="ARBA" id="ARBA00022499"/>
    </source>
</evidence>
<dbReference type="GO" id="GO:0043565">
    <property type="term" value="F:sequence-specific DNA binding"/>
    <property type="evidence" value="ECO:0007669"/>
    <property type="project" value="InterPro"/>
</dbReference>
<name>A0AAJ7N9P7_9HYME</name>
<protein>
    <submittedName>
        <fullName evidence="13">Arginine-glutamic acid dipeptide repeats protein-like isoform X5</fullName>
    </submittedName>
</protein>
<feature type="compositionally biased region" description="Acidic residues" evidence="9">
    <location>
        <begin position="441"/>
        <end position="451"/>
    </location>
</feature>
<evidence type="ECO:0000256" key="4">
    <source>
        <dbReference type="ARBA" id="ARBA00022843"/>
    </source>
</evidence>
<feature type="compositionally biased region" description="Basic and acidic residues" evidence="9">
    <location>
        <begin position="723"/>
        <end position="762"/>
    </location>
</feature>
<feature type="compositionally biased region" description="Polar residues" evidence="9">
    <location>
        <begin position="859"/>
        <end position="870"/>
    </location>
</feature>
<dbReference type="Gene3D" id="1.10.10.60">
    <property type="entry name" value="Homeodomain-like"/>
    <property type="match status" value="1"/>
</dbReference>
<dbReference type="Pfam" id="PF03154">
    <property type="entry name" value="Atrophin-1"/>
    <property type="match status" value="1"/>
</dbReference>
<accession>A0AAJ7N9P7</accession>
<dbReference type="FunFam" id="1.10.10.60:FF:000052">
    <property type="entry name" value="Arginine-glutamic acid dipeptide (RE) repeats"/>
    <property type="match status" value="1"/>
</dbReference>
<dbReference type="SMART" id="SM00717">
    <property type="entry name" value="SANT"/>
    <property type="match status" value="1"/>
</dbReference>